<feature type="active site" evidence="13">
    <location>
        <position position="161"/>
    </location>
</feature>
<dbReference type="EMBL" id="CP000546">
    <property type="protein sequence ID" value="ABN00905.1"/>
    <property type="molecule type" value="Genomic_DNA"/>
</dbReference>
<dbReference type="Proteomes" id="UP000002283">
    <property type="component" value="Chromosome I"/>
</dbReference>
<comment type="similarity">
    <text evidence="1 13">Belongs to the RuvC family.</text>
</comment>
<evidence type="ECO:0000313" key="17">
    <source>
        <dbReference type="Proteomes" id="UP000002283"/>
    </source>
</evidence>
<dbReference type="NCBIfam" id="TIGR00228">
    <property type="entry name" value="ruvC"/>
    <property type="match status" value="1"/>
</dbReference>
<dbReference type="InterPro" id="IPR036397">
    <property type="entry name" value="RNaseH_sf"/>
</dbReference>
<dbReference type="AlphaFoldDB" id="A2S596"/>
<comment type="cofactor">
    <cofactor evidence="13">
        <name>Mg(2+)</name>
        <dbReference type="ChEBI" id="CHEBI:18420"/>
    </cofactor>
    <text evidence="13">Binds 2 Mg(2+) ion per subunit.</text>
</comment>
<dbReference type="PANTHER" id="PTHR30194:SF3">
    <property type="entry name" value="CROSSOVER JUNCTION ENDODEOXYRIBONUCLEASE RUVC"/>
    <property type="match status" value="1"/>
</dbReference>
<evidence type="ECO:0000256" key="6">
    <source>
        <dbReference type="ARBA" id="ARBA00022763"/>
    </source>
</evidence>
<evidence type="ECO:0000256" key="9">
    <source>
        <dbReference type="ARBA" id="ARBA00023125"/>
    </source>
</evidence>
<keyword evidence="10 13" id="KW-0233">DNA recombination</keyword>
<dbReference type="FunFam" id="3.30.420.10:FF:000002">
    <property type="entry name" value="Crossover junction endodeoxyribonuclease RuvC"/>
    <property type="match status" value="1"/>
</dbReference>
<reference evidence="16 17" key="1">
    <citation type="submission" date="2007-01" db="EMBL/GenBank/DDBJ databases">
        <authorList>
            <person name="DeShazer D."/>
            <person name="Woods D.E."/>
            <person name="Nierman W.C."/>
        </authorList>
    </citation>
    <scope>NUCLEOTIDE SEQUENCE [LARGE SCALE GENOMIC DNA]</scope>
    <source>
        <strain evidence="16 17">NCTC 10229</strain>
    </source>
</reference>
<dbReference type="KEGG" id="bml:BMA10229_A1130"/>
<keyword evidence="2 13" id="KW-0963">Cytoplasm</keyword>
<keyword evidence="7 13" id="KW-0378">Hydrolase</keyword>
<evidence type="ECO:0000256" key="3">
    <source>
        <dbReference type="ARBA" id="ARBA00022722"/>
    </source>
</evidence>
<evidence type="ECO:0000256" key="13">
    <source>
        <dbReference type="HAMAP-Rule" id="MF_00034"/>
    </source>
</evidence>
<feature type="region of interest" description="Disordered" evidence="15">
    <location>
        <begin position="1"/>
        <end position="73"/>
    </location>
</feature>
<feature type="binding site" evidence="13">
    <location>
        <position position="161"/>
    </location>
    <ligand>
        <name>Mg(2+)</name>
        <dbReference type="ChEBI" id="CHEBI:18420"/>
        <label>2</label>
    </ligand>
</feature>
<dbReference type="InterPro" id="IPR002176">
    <property type="entry name" value="X-over_junc_endoDNase_RuvC"/>
</dbReference>
<keyword evidence="8 13" id="KW-0460">Magnesium</keyword>
<dbReference type="PANTHER" id="PTHR30194">
    <property type="entry name" value="CROSSOVER JUNCTION ENDODEOXYRIBONUCLEASE RUVC"/>
    <property type="match status" value="1"/>
</dbReference>
<name>A2S596_BURM9</name>
<feature type="binding site" evidence="13">
    <location>
        <position position="102"/>
    </location>
    <ligand>
        <name>Mg(2+)</name>
        <dbReference type="ChEBI" id="CHEBI:18420"/>
        <label>1</label>
    </ligand>
</feature>
<dbReference type="GO" id="GO:0008821">
    <property type="term" value="F:crossover junction DNA endonuclease activity"/>
    <property type="evidence" value="ECO:0007669"/>
    <property type="project" value="UniProtKB-UniRule"/>
</dbReference>
<feature type="active site" evidence="13">
    <location>
        <position position="233"/>
    </location>
</feature>
<evidence type="ECO:0000256" key="8">
    <source>
        <dbReference type="ARBA" id="ARBA00022842"/>
    </source>
</evidence>
<feature type="active site" evidence="13">
    <location>
        <position position="102"/>
    </location>
</feature>
<dbReference type="GO" id="GO:0005737">
    <property type="term" value="C:cytoplasm"/>
    <property type="evidence" value="ECO:0007669"/>
    <property type="project" value="UniProtKB-SubCell"/>
</dbReference>
<dbReference type="InterPro" id="IPR012337">
    <property type="entry name" value="RNaseH-like_sf"/>
</dbReference>
<comment type="subunit">
    <text evidence="13">Homodimer which binds Holliday junction (HJ) DNA. The HJ becomes 2-fold symmetrical on binding to RuvC with unstacked arms; it has a different conformation from HJ DNA in complex with RuvA. In the full resolvosome a probable DNA-RuvA(4)-RuvB(12)-RuvC(2) complex forms which resolves the HJ.</text>
</comment>
<feature type="compositionally biased region" description="Basic and acidic residues" evidence="15">
    <location>
        <begin position="46"/>
        <end position="62"/>
    </location>
</feature>
<organism evidence="16 17">
    <name type="scientific">Burkholderia mallei (strain NCTC 10229)</name>
    <dbReference type="NCBI Taxonomy" id="412022"/>
    <lineage>
        <taxon>Bacteria</taxon>
        <taxon>Pseudomonadati</taxon>
        <taxon>Pseudomonadota</taxon>
        <taxon>Betaproteobacteria</taxon>
        <taxon>Burkholderiales</taxon>
        <taxon>Burkholderiaceae</taxon>
        <taxon>Burkholderia</taxon>
        <taxon>pseudomallei group</taxon>
    </lineage>
</organism>
<dbReference type="GO" id="GO:0000287">
    <property type="term" value="F:magnesium ion binding"/>
    <property type="evidence" value="ECO:0007669"/>
    <property type="project" value="UniProtKB-UniRule"/>
</dbReference>
<keyword evidence="6 13" id="KW-0227">DNA damage</keyword>
<dbReference type="InterPro" id="IPR020563">
    <property type="entry name" value="X-over_junc_endoDNase_Mg_BS"/>
</dbReference>
<comment type="catalytic activity">
    <reaction evidence="12 13">
        <text>Endonucleolytic cleavage at a junction such as a reciprocal single-stranded crossover between two homologous DNA duplexes (Holliday junction).</text>
        <dbReference type="EC" id="3.1.21.10"/>
    </reaction>
</comment>
<dbReference type="GO" id="GO:0048476">
    <property type="term" value="C:Holliday junction resolvase complex"/>
    <property type="evidence" value="ECO:0007669"/>
    <property type="project" value="UniProtKB-UniRule"/>
</dbReference>
<dbReference type="GO" id="GO:0003677">
    <property type="term" value="F:DNA binding"/>
    <property type="evidence" value="ECO:0007669"/>
    <property type="project" value="UniProtKB-KW"/>
</dbReference>
<dbReference type="GO" id="GO:0006281">
    <property type="term" value="P:DNA repair"/>
    <property type="evidence" value="ECO:0007669"/>
    <property type="project" value="UniProtKB-UniRule"/>
</dbReference>
<feature type="binding site" evidence="13">
    <location>
        <position position="233"/>
    </location>
    <ligand>
        <name>Mg(2+)</name>
        <dbReference type="ChEBI" id="CHEBI:18420"/>
        <label>1</label>
    </ligand>
</feature>
<keyword evidence="3 13" id="KW-0540">Nuclease</keyword>
<dbReference type="GO" id="GO:0006310">
    <property type="term" value="P:DNA recombination"/>
    <property type="evidence" value="ECO:0007669"/>
    <property type="project" value="UniProtKB-UniRule"/>
</dbReference>
<evidence type="ECO:0000313" key="16">
    <source>
        <dbReference type="EMBL" id="ABN00905.1"/>
    </source>
</evidence>
<gene>
    <name evidence="13 16" type="primary">ruvC</name>
    <name evidence="16" type="ordered locus">BMA10229_A1130</name>
</gene>
<evidence type="ECO:0000256" key="7">
    <source>
        <dbReference type="ARBA" id="ARBA00022801"/>
    </source>
</evidence>
<dbReference type="HOGENOM" id="CLU_978872_0_0_4"/>
<evidence type="ECO:0000256" key="10">
    <source>
        <dbReference type="ARBA" id="ARBA00023172"/>
    </source>
</evidence>
<dbReference type="PRINTS" id="PR00696">
    <property type="entry name" value="RSOLVASERUVC"/>
</dbReference>
<evidence type="ECO:0000256" key="12">
    <source>
        <dbReference type="ARBA" id="ARBA00029354"/>
    </source>
</evidence>
<dbReference type="CDD" id="cd16962">
    <property type="entry name" value="RuvC"/>
    <property type="match status" value="1"/>
</dbReference>
<dbReference type="EC" id="3.1.21.10" evidence="13 14"/>
<dbReference type="Pfam" id="PF02075">
    <property type="entry name" value="RuvC"/>
    <property type="match status" value="1"/>
</dbReference>
<dbReference type="HAMAP" id="MF_00034">
    <property type="entry name" value="RuvC"/>
    <property type="match status" value="1"/>
</dbReference>
<keyword evidence="5 13" id="KW-0255">Endonuclease</keyword>
<evidence type="ECO:0000256" key="1">
    <source>
        <dbReference type="ARBA" id="ARBA00009518"/>
    </source>
</evidence>
<evidence type="ECO:0000256" key="5">
    <source>
        <dbReference type="ARBA" id="ARBA00022759"/>
    </source>
</evidence>
<evidence type="ECO:0000256" key="15">
    <source>
        <dbReference type="SAM" id="MobiDB-lite"/>
    </source>
</evidence>
<comment type="subcellular location">
    <subcellularLocation>
        <location evidence="13">Cytoplasm</location>
    </subcellularLocation>
</comment>
<protein>
    <recommendedName>
        <fullName evidence="13 14">Crossover junction endodeoxyribonuclease RuvC</fullName>
        <ecNumber evidence="13 14">3.1.21.10</ecNumber>
    </recommendedName>
    <alternativeName>
        <fullName evidence="13">Holliday junction nuclease RuvC</fullName>
    </alternativeName>
    <alternativeName>
        <fullName evidence="13">Holliday junction resolvase RuvC</fullName>
    </alternativeName>
</protein>
<keyword evidence="4 13" id="KW-0479">Metal-binding</keyword>
<proteinExistence type="inferred from homology"/>
<evidence type="ECO:0000256" key="4">
    <source>
        <dbReference type="ARBA" id="ARBA00022723"/>
    </source>
</evidence>
<sequence length="275" mass="29315">MRRSFAMPSEPNVPRDGPRSRPPGIARDVRRVTSCGDARSGRSPRRSFDTADRARPRGDRIRPPRPMRPAPLSHCRNPAAFASCSIGRNQLFRFSMRILGIDPGLRVTGFGVIDVSGHQLAYVASGVIKTPTADLPTRLGTIYDGVSTLIREHTPDQAAIEKVFVNVNPQSTLLLGQARGAAICGLVSGGLPVAEYTALQLKQAVVGYGRATKEQMQEMVARLLSLSGRPGTDAADALGMAICHAHGGNTLNTLGGIAPALAKKGLRVRRGRLVG</sequence>
<keyword evidence="11 13" id="KW-0234">DNA repair</keyword>
<evidence type="ECO:0000256" key="2">
    <source>
        <dbReference type="ARBA" id="ARBA00022490"/>
    </source>
</evidence>
<comment type="function">
    <text evidence="13">The RuvA-RuvB-RuvC complex processes Holliday junction (HJ) DNA during genetic recombination and DNA repair. Endonuclease that resolves HJ intermediates. Cleaves cruciform DNA by making single-stranded nicks across the HJ at symmetrical positions within the homologous arms, yielding a 5'-phosphate and a 3'-hydroxyl group; requires a central core of homology in the junction. The consensus cleavage sequence is 5'-(A/T)TT(C/G)-3'. Cleavage occurs on the 3'-side of the TT dinucleotide at the point of strand exchange. HJ branch migration catalyzed by RuvA-RuvB allows RuvC to scan DNA until it finds its consensus sequence, where it cleaves and resolves the cruciform DNA.</text>
</comment>
<evidence type="ECO:0000256" key="14">
    <source>
        <dbReference type="NCBIfam" id="TIGR00228"/>
    </source>
</evidence>
<keyword evidence="9 13" id="KW-0238">DNA-binding</keyword>
<evidence type="ECO:0000256" key="11">
    <source>
        <dbReference type="ARBA" id="ARBA00023204"/>
    </source>
</evidence>
<accession>A2S596</accession>
<dbReference type="Gene3D" id="3.30.420.10">
    <property type="entry name" value="Ribonuclease H-like superfamily/Ribonuclease H"/>
    <property type="match status" value="1"/>
</dbReference>
<dbReference type="PROSITE" id="PS01321">
    <property type="entry name" value="RUVC"/>
    <property type="match status" value="1"/>
</dbReference>
<dbReference type="SUPFAM" id="SSF53098">
    <property type="entry name" value="Ribonuclease H-like"/>
    <property type="match status" value="1"/>
</dbReference>